<evidence type="ECO:0000313" key="5">
    <source>
        <dbReference type="Proteomes" id="UP001642540"/>
    </source>
</evidence>
<dbReference type="InterPro" id="IPR000558">
    <property type="entry name" value="Histone_H2B"/>
</dbReference>
<evidence type="ECO:0000256" key="1">
    <source>
        <dbReference type="ARBA" id="ARBA00006846"/>
    </source>
</evidence>
<organism evidence="4 5">
    <name type="scientific">Orchesella dallaii</name>
    <dbReference type="NCBI Taxonomy" id="48710"/>
    <lineage>
        <taxon>Eukaryota</taxon>
        <taxon>Metazoa</taxon>
        <taxon>Ecdysozoa</taxon>
        <taxon>Arthropoda</taxon>
        <taxon>Hexapoda</taxon>
        <taxon>Collembola</taxon>
        <taxon>Entomobryomorpha</taxon>
        <taxon>Entomobryoidea</taxon>
        <taxon>Orchesellidae</taxon>
        <taxon>Orchesellinae</taxon>
        <taxon>Orchesella</taxon>
    </lineage>
</organism>
<dbReference type="Pfam" id="PF00125">
    <property type="entry name" value="Histone"/>
    <property type="match status" value="1"/>
</dbReference>
<feature type="region of interest" description="Disordered" evidence="2">
    <location>
        <begin position="59"/>
        <end position="81"/>
    </location>
</feature>
<gene>
    <name evidence="4" type="ORF">ODALV1_LOCUS27646</name>
</gene>
<dbReference type="EMBL" id="CAXLJM020000124">
    <property type="protein sequence ID" value="CAL8139016.1"/>
    <property type="molecule type" value="Genomic_DNA"/>
</dbReference>
<dbReference type="InterPro" id="IPR007125">
    <property type="entry name" value="H2A/H2B/H3"/>
</dbReference>
<dbReference type="SUPFAM" id="SSF47113">
    <property type="entry name" value="Histone-fold"/>
    <property type="match status" value="1"/>
</dbReference>
<dbReference type="Gene3D" id="1.10.20.10">
    <property type="entry name" value="Histone, subunit A"/>
    <property type="match status" value="1"/>
</dbReference>
<dbReference type="InterPro" id="IPR009072">
    <property type="entry name" value="Histone-fold"/>
</dbReference>
<comment type="caution">
    <text evidence="4">The sequence shown here is derived from an EMBL/GenBank/DDBJ whole genome shotgun (WGS) entry which is preliminary data.</text>
</comment>
<dbReference type="PRINTS" id="PR00621">
    <property type="entry name" value="HISTONEH2B"/>
</dbReference>
<feature type="compositionally biased region" description="Basic and acidic residues" evidence="2">
    <location>
        <begin position="59"/>
        <end position="68"/>
    </location>
</feature>
<evidence type="ECO:0000256" key="2">
    <source>
        <dbReference type="SAM" id="MobiDB-lite"/>
    </source>
</evidence>
<dbReference type="CDD" id="cd22910">
    <property type="entry name" value="HFD_H2B"/>
    <property type="match status" value="1"/>
</dbReference>
<sequence length="185" mass="21258">MSHILKIELIITIYKSIFHYLSIIHSTILNPSVSLYYRTSTSSNPTTLHFNMRLKDNGKLVNRPEGKRTNPCKVEKKKRKKRRKESFSKYIYKVLKNCHSSIGITPLTMSVMNSFMIDIFERIAAEASRLVKYTKRKCLAAREIQTAVRLILPAGLVRYAVAEGTKACDNYVLNSIKLDEEITLD</sequence>
<keyword evidence="5" id="KW-1185">Reference proteome</keyword>
<comment type="similarity">
    <text evidence="1">Belongs to the histone H2B family.</text>
</comment>
<reference evidence="4 5" key="1">
    <citation type="submission" date="2024-08" db="EMBL/GenBank/DDBJ databases">
        <authorList>
            <person name="Cucini C."/>
            <person name="Frati F."/>
        </authorList>
    </citation>
    <scope>NUCLEOTIDE SEQUENCE [LARGE SCALE GENOMIC DNA]</scope>
</reference>
<feature type="domain" description="Core Histone H2A/H2B/H3" evidence="3">
    <location>
        <begin position="73"/>
        <end position="150"/>
    </location>
</feature>
<dbReference type="PANTHER" id="PTHR23428">
    <property type="entry name" value="HISTONE H2B"/>
    <property type="match status" value="1"/>
</dbReference>
<dbReference type="Proteomes" id="UP001642540">
    <property type="component" value="Unassembled WGS sequence"/>
</dbReference>
<name>A0ABP1RZ62_9HEXA</name>
<evidence type="ECO:0000313" key="4">
    <source>
        <dbReference type="EMBL" id="CAL8139016.1"/>
    </source>
</evidence>
<proteinExistence type="inferred from homology"/>
<protein>
    <recommendedName>
        <fullName evidence="3">Core Histone H2A/H2B/H3 domain-containing protein</fullName>
    </recommendedName>
</protein>
<dbReference type="SMART" id="SM00427">
    <property type="entry name" value="H2B"/>
    <property type="match status" value="1"/>
</dbReference>
<evidence type="ECO:0000259" key="3">
    <source>
        <dbReference type="Pfam" id="PF00125"/>
    </source>
</evidence>
<accession>A0ABP1RZ62</accession>